<dbReference type="Pfam" id="PF01370">
    <property type="entry name" value="Epimerase"/>
    <property type="match status" value="1"/>
</dbReference>
<reference evidence="3 4" key="1">
    <citation type="submission" date="2019-02" db="EMBL/GenBank/DDBJ databases">
        <title>Genome of a new Bacteroidetes strain.</title>
        <authorList>
            <person name="Pitt A."/>
        </authorList>
    </citation>
    <scope>NUCLEOTIDE SEQUENCE [LARGE SCALE GENOMIC DNA]</scope>
    <source>
        <strain evidence="3 4">50C-KIRBA</strain>
    </source>
</reference>
<dbReference type="Gene3D" id="3.40.50.720">
    <property type="entry name" value="NAD(P)-binding Rossmann-like Domain"/>
    <property type="match status" value="1"/>
</dbReference>
<dbReference type="SUPFAM" id="SSF51735">
    <property type="entry name" value="NAD(P)-binding Rossmann-fold domains"/>
    <property type="match status" value="1"/>
</dbReference>
<dbReference type="InterPro" id="IPR036291">
    <property type="entry name" value="NAD(P)-bd_dom_sf"/>
</dbReference>
<evidence type="ECO:0000259" key="2">
    <source>
        <dbReference type="Pfam" id="PF01370"/>
    </source>
</evidence>
<sequence length="310" mass="35062">MEKILLIGGAGFLGLNWIQFLENQVASRDVALTVLSRHHHADLALFPQVKFIQGDYGDLDVLNRLFQEEKFTQVFHFASTIVPATSTQNVSEDLEANLNPTIQLLEVMKQHDCRFLVYFSSGGAVYGHAGFEALNENQACRPISSYGIIKLAVEHYIQLYSKIHQIDYLILRLSNPFGYFHHSDQQGVINIALRKALRGETFTVWGDGSQTKDYIFAEDIAKAIFQLWQSGHKNDTINIGYGSAISLLTILEKIKSLIPGFQVVFKEAKPTDVPHVCLDIQKLESLISFEKTPFDEALERTWKWEEGNGK</sequence>
<comment type="caution">
    <text evidence="3">The sequence shown here is derived from an EMBL/GenBank/DDBJ whole genome shotgun (WGS) entry which is preliminary data.</text>
</comment>
<protein>
    <submittedName>
        <fullName evidence="3">NAD-dependent epimerase/dehydratase family protein</fullName>
    </submittedName>
</protein>
<accession>A0ABX0EYN6</accession>
<name>A0ABX0EYN6_9BACT</name>
<dbReference type="Proteomes" id="UP001318301">
    <property type="component" value="Unassembled WGS sequence"/>
</dbReference>
<feature type="domain" description="NAD-dependent epimerase/dehydratase" evidence="2">
    <location>
        <begin position="4"/>
        <end position="240"/>
    </location>
</feature>
<dbReference type="Gene3D" id="3.90.25.10">
    <property type="entry name" value="UDP-galactose 4-epimerase, domain 1"/>
    <property type="match status" value="1"/>
</dbReference>
<keyword evidence="4" id="KW-1185">Reference proteome</keyword>
<organism evidence="3 4">
    <name type="scientific">Aquirufa beregesia</name>
    <dbReference type="NCBI Taxonomy" id="2516556"/>
    <lineage>
        <taxon>Bacteria</taxon>
        <taxon>Pseudomonadati</taxon>
        <taxon>Bacteroidota</taxon>
        <taxon>Cytophagia</taxon>
        <taxon>Cytophagales</taxon>
        <taxon>Flectobacillaceae</taxon>
        <taxon>Aquirufa</taxon>
    </lineage>
</organism>
<comment type="similarity">
    <text evidence="1">Belongs to the NAD(P)-dependent epimerase/dehydratase family.</text>
</comment>
<proteinExistence type="inferred from homology"/>
<dbReference type="RefSeq" id="WP_166232584.1">
    <property type="nucleotide sequence ID" value="NZ_CBCSIJ010000017.1"/>
</dbReference>
<evidence type="ECO:0000313" key="3">
    <source>
        <dbReference type="EMBL" id="NGZ45218.1"/>
    </source>
</evidence>
<dbReference type="EMBL" id="SEWW01000009">
    <property type="protein sequence ID" value="NGZ45218.1"/>
    <property type="molecule type" value="Genomic_DNA"/>
</dbReference>
<gene>
    <name evidence="3" type="ORF">EWU23_12100</name>
</gene>
<dbReference type="InterPro" id="IPR001509">
    <property type="entry name" value="Epimerase_deHydtase"/>
</dbReference>
<dbReference type="PANTHER" id="PTHR43000">
    <property type="entry name" value="DTDP-D-GLUCOSE 4,6-DEHYDRATASE-RELATED"/>
    <property type="match status" value="1"/>
</dbReference>
<evidence type="ECO:0000256" key="1">
    <source>
        <dbReference type="ARBA" id="ARBA00007637"/>
    </source>
</evidence>
<evidence type="ECO:0000313" key="4">
    <source>
        <dbReference type="Proteomes" id="UP001318301"/>
    </source>
</evidence>